<reference evidence="5 6" key="1">
    <citation type="submission" date="2019-10" db="EMBL/GenBank/DDBJ databases">
        <authorList>
            <person name="Palmer J.M."/>
        </authorList>
    </citation>
    <scope>NUCLEOTIDE SEQUENCE [LARGE SCALE GENOMIC DNA]</scope>
    <source>
        <strain evidence="5 6">TWF694</strain>
    </source>
</reference>
<keyword evidence="1" id="KW-0677">Repeat</keyword>
<evidence type="ECO:0000256" key="4">
    <source>
        <dbReference type="SAM" id="MobiDB-lite"/>
    </source>
</evidence>
<dbReference type="SUPFAM" id="SSF48452">
    <property type="entry name" value="TPR-like"/>
    <property type="match status" value="1"/>
</dbReference>
<evidence type="ECO:0008006" key="7">
    <source>
        <dbReference type="Google" id="ProtNLM"/>
    </source>
</evidence>
<proteinExistence type="predicted"/>
<dbReference type="InterPro" id="IPR044244">
    <property type="entry name" value="TTC27/Emw1"/>
</dbReference>
<dbReference type="SMART" id="SM00028">
    <property type="entry name" value="TPR"/>
    <property type="match status" value="2"/>
</dbReference>
<dbReference type="PANTHER" id="PTHR16193">
    <property type="entry name" value="TETRATRICOPEPTIDE REPEAT PROTEIN 27"/>
    <property type="match status" value="1"/>
</dbReference>
<dbReference type="InterPro" id="IPR011990">
    <property type="entry name" value="TPR-like_helical_dom_sf"/>
</dbReference>
<keyword evidence="2 3" id="KW-0802">TPR repeat</keyword>
<protein>
    <recommendedName>
        <fullName evidence="7">TPR repeat-containing protein</fullName>
    </recommendedName>
</protein>
<sequence length="1012" mass="112355">MRFGGAENSRRAAHLENFYRVAAAPPISTSSSTSTTTTKTTYFVMPSATLPPCLPLELALLTSSTLPSYPIPSLTEHLEALTAGDYEKILTSTLTSSLLAPPESADQSFVSYTSFISAAVSQSQAHPLELLVVGIAALNAYLQSTTTGPPLTLKESSLIPPHFSSTKQSLKQLREELIRQLSIDGAAPYNLLPHPVLFTLAKTILTSSIIYTKEAETGGKLTTAPWWRLRVNFAHQRILRESAGTLHTSIYEDLDTIESLLFPQNDSDMDSAWHTETLQSLFLTERSTIHSFYNDDKKVAKDLEQATAITGLQYAITGRMGKRTKFQVNDISQLVVLARSKEEYKDSTSTAARIKSTDVDAPASKQDEDSTGKPMPKEIDLNSDTLLDAISFTPATASVVAESDLPPALLSLDPSSQPTLHPIDTIILLHLAESIKNTNPADGLTREEMTPYAERSLQHATNWSIHTLALLVRSRLEAYRSKTVERSLLQLQVVVDQIIAATASVDNEAGVSTFLPKPKEDESAGASERLQYVFALGLPTRWEVEAELAARWVSMGGLRSAVEIYERLGMWAEVALCWAGVDKEDKAVSIVRKLLYEGDMPRSEFEEDNILEDEEEEIVITDDDEKEAVERSPPPSEAPRLWCILGDLENDPKFYEKAWEVSDKRYARAQRSLGVYYLRRREYQSAIEAFRLSLSVNQLNSATWFQCGCAMLEVQDWRGAVDAFRRVVGIDDTDAEAWSNLATALLRSGNAGIPTTAAENGTNGIILDDDEEEGVQVDSVVKDEKNVSREQALRALKRAVQLKHDNWRMWENVLVIAASLRPPSWSDMQVAIRRVIDIKGTKDGETCVDVELLDMLVAHVTENYQKEQAGLPKVTIDLVDNKVVPLITGNERLWGTVRRLAVWRGKYSTALEAQEKAFRVVSGRYDVRTDKKSWEDLVGATEEMVEAYRSFGPMERSEGLAAGSGEVVMKDWKFKARSLVRGVIGKGRKGGWEDEDGALWRKLEEMAEGLKN</sequence>
<evidence type="ECO:0000256" key="2">
    <source>
        <dbReference type="ARBA" id="ARBA00022803"/>
    </source>
</evidence>
<dbReference type="Gene3D" id="1.25.40.10">
    <property type="entry name" value="Tetratricopeptide repeat domain"/>
    <property type="match status" value="1"/>
</dbReference>
<dbReference type="Proteomes" id="UP001365542">
    <property type="component" value="Unassembled WGS sequence"/>
</dbReference>
<evidence type="ECO:0000256" key="3">
    <source>
        <dbReference type="PROSITE-ProRule" id="PRU00339"/>
    </source>
</evidence>
<organism evidence="5 6">
    <name type="scientific">Orbilia ellipsospora</name>
    <dbReference type="NCBI Taxonomy" id="2528407"/>
    <lineage>
        <taxon>Eukaryota</taxon>
        <taxon>Fungi</taxon>
        <taxon>Dikarya</taxon>
        <taxon>Ascomycota</taxon>
        <taxon>Pezizomycotina</taxon>
        <taxon>Orbiliomycetes</taxon>
        <taxon>Orbiliales</taxon>
        <taxon>Orbiliaceae</taxon>
        <taxon>Orbilia</taxon>
    </lineage>
</organism>
<feature type="compositionally biased region" description="Basic and acidic residues" evidence="4">
    <location>
        <begin position="365"/>
        <end position="378"/>
    </location>
</feature>
<keyword evidence="6" id="KW-1185">Reference proteome</keyword>
<feature type="region of interest" description="Disordered" evidence="4">
    <location>
        <begin position="347"/>
        <end position="378"/>
    </location>
</feature>
<dbReference type="EMBL" id="JAVHJO010000002">
    <property type="protein sequence ID" value="KAK6542900.1"/>
    <property type="molecule type" value="Genomic_DNA"/>
</dbReference>
<name>A0AAV9XLE0_9PEZI</name>
<evidence type="ECO:0000313" key="5">
    <source>
        <dbReference type="EMBL" id="KAK6542900.1"/>
    </source>
</evidence>
<dbReference type="AlphaFoldDB" id="A0AAV9XLE0"/>
<feature type="repeat" description="TPR" evidence="3">
    <location>
        <begin position="667"/>
        <end position="700"/>
    </location>
</feature>
<gene>
    <name evidence="5" type="ORF">TWF694_006839</name>
</gene>
<dbReference type="PANTHER" id="PTHR16193:SF0">
    <property type="entry name" value="TETRATRICOPEPTIDE REPEAT PROTEIN 27"/>
    <property type="match status" value="1"/>
</dbReference>
<evidence type="ECO:0000313" key="6">
    <source>
        <dbReference type="Proteomes" id="UP001365542"/>
    </source>
</evidence>
<comment type="caution">
    <text evidence="5">The sequence shown here is derived from an EMBL/GenBank/DDBJ whole genome shotgun (WGS) entry which is preliminary data.</text>
</comment>
<dbReference type="PROSITE" id="PS50005">
    <property type="entry name" value="TPR"/>
    <property type="match status" value="1"/>
</dbReference>
<evidence type="ECO:0000256" key="1">
    <source>
        <dbReference type="ARBA" id="ARBA00022737"/>
    </source>
</evidence>
<accession>A0AAV9XLE0</accession>
<dbReference type="InterPro" id="IPR019734">
    <property type="entry name" value="TPR_rpt"/>
</dbReference>